<evidence type="ECO:0000256" key="6">
    <source>
        <dbReference type="ARBA" id="ARBA00023136"/>
    </source>
</evidence>
<name>A0A7N4PZC0_SARHA</name>
<dbReference type="PANTHER" id="PTHR14564">
    <property type="entry name" value="MICOS COMPLEX SUBUNIT MIC26 / MIC27 FAMILY MEMBER"/>
    <property type="match status" value="1"/>
</dbReference>
<dbReference type="AlphaFoldDB" id="A0A7N4PZC0"/>
<dbReference type="InterPro" id="IPR033182">
    <property type="entry name" value="MIC26/MIC27_animal"/>
</dbReference>
<evidence type="ECO:0000256" key="5">
    <source>
        <dbReference type="ARBA" id="ARBA00023128"/>
    </source>
</evidence>
<dbReference type="Pfam" id="PF09769">
    <property type="entry name" value="ApoO"/>
    <property type="match status" value="1"/>
</dbReference>
<dbReference type="GO" id="GO:0061617">
    <property type="term" value="C:MICOS complex"/>
    <property type="evidence" value="ECO:0007669"/>
    <property type="project" value="UniProtKB-UniRule"/>
</dbReference>
<dbReference type="InParanoid" id="A0A7N4PZC0"/>
<reference evidence="9" key="3">
    <citation type="submission" date="2025-09" db="UniProtKB">
        <authorList>
            <consortium name="Ensembl"/>
        </authorList>
    </citation>
    <scope>IDENTIFICATION</scope>
</reference>
<evidence type="ECO:0000256" key="7">
    <source>
        <dbReference type="RuleBase" id="RU363021"/>
    </source>
</evidence>
<keyword evidence="6" id="KW-0472">Membrane</keyword>
<evidence type="ECO:0000313" key="9">
    <source>
        <dbReference type="Ensembl" id="ENSSHAP00000044714.1"/>
    </source>
</evidence>
<reference evidence="9" key="2">
    <citation type="submission" date="2025-08" db="UniProtKB">
        <authorList>
            <consortium name="Ensembl"/>
        </authorList>
    </citation>
    <scope>IDENTIFICATION</scope>
</reference>
<evidence type="ECO:0000256" key="8">
    <source>
        <dbReference type="SAM" id="MobiDB-lite"/>
    </source>
</evidence>
<dbReference type="FunCoup" id="A0A7N4PZC0">
    <property type="interactions" value="794"/>
</dbReference>
<reference evidence="9 10" key="1">
    <citation type="journal article" date="2011" name="Proc. Natl. Acad. Sci. U.S.A.">
        <title>Genetic diversity and population structure of the endangered marsupial Sarcophilus harrisii (Tasmanian devil).</title>
        <authorList>
            <person name="Miller W."/>
            <person name="Hayes V.M."/>
            <person name="Ratan A."/>
            <person name="Petersen D.C."/>
            <person name="Wittekindt N.E."/>
            <person name="Miller J."/>
            <person name="Walenz B."/>
            <person name="Knight J."/>
            <person name="Qi J."/>
            <person name="Zhao F."/>
            <person name="Wang Q."/>
            <person name="Bedoya-Reina O.C."/>
            <person name="Katiyar N."/>
            <person name="Tomsho L.P."/>
            <person name="Kasson L.M."/>
            <person name="Hardie R.A."/>
            <person name="Woodbridge P."/>
            <person name="Tindall E.A."/>
            <person name="Bertelsen M.F."/>
            <person name="Dixon D."/>
            <person name="Pyecroft S."/>
            <person name="Helgen K.M."/>
            <person name="Lesk A.M."/>
            <person name="Pringle T.H."/>
            <person name="Patterson N."/>
            <person name="Zhang Y."/>
            <person name="Kreiss A."/>
            <person name="Woods G.M."/>
            <person name="Jones M.E."/>
            <person name="Schuster S.C."/>
        </authorList>
    </citation>
    <scope>NUCLEOTIDE SEQUENCE [LARGE SCALE GENOMIC DNA]</scope>
</reference>
<accession>A0A7N4PZC0</accession>
<evidence type="ECO:0000256" key="4">
    <source>
        <dbReference type="ARBA" id="ARBA00022989"/>
    </source>
</evidence>
<feature type="region of interest" description="Disordered" evidence="8">
    <location>
        <begin position="1"/>
        <end position="91"/>
    </location>
</feature>
<evidence type="ECO:0000256" key="2">
    <source>
        <dbReference type="ARBA" id="ARBA00010904"/>
    </source>
</evidence>
<keyword evidence="3" id="KW-0812">Transmembrane</keyword>
<gene>
    <name evidence="9" type="primary">APOOL</name>
</gene>
<dbReference type="GO" id="GO:0042407">
    <property type="term" value="P:cristae formation"/>
    <property type="evidence" value="ECO:0007669"/>
    <property type="project" value="InterPro"/>
</dbReference>
<protein>
    <recommendedName>
        <fullName evidence="7">MICOS complex subunit</fullName>
    </recommendedName>
</protein>
<feature type="compositionally biased region" description="Polar residues" evidence="8">
    <location>
        <begin position="11"/>
        <end position="28"/>
    </location>
</feature>
<feature type="region of interest" description="Disordered" evidence="8">
    <location>
        <begin position="334"/>
        <end position="356"/>
    </location>
</feature>
<comment type="function">
    <text evidence="7">Component of the MICOS complex, a large protein complex of the mitochondrial inner membrane that plays crucial roles in the maintenance of crista junctions, inner membrane architecture, and formation of contact sites to the outer membrane.</text>
</comment>
<dbReference type="GeneTree" id="ENSGT00530000063666"/>
<dbReference type="Ensembl" id="ENSSHAT00000046456.1">
    <property type="protein sequence ID" value="ENSSHAP00000044714.1"/>
    <property type="gene ID" value="ENSSHAG00000016737.2"/>
</dbReference>
<comment type="similarity">
    <text evidence="2">Belongs to the apolipoprotein O/MICOS complex subunit Mic27 family.</text>
</comment>
<evidence type="ECO:0000313" key="10">
    <source>
        <dbReference type="Proteomes" id="UP000007648"/>
    </source>
</evidence>
<keyword evidence="4" id="KW-1133">Transmembrane helix</keyword>
<organism evidence="9 10">
    <name type="scientific">Sarcophilus harrisii</name>
    <name type="common">Tasmanian devil</name>
    <name type="synonym">Sarcophilus laniarius</name>
    <dbReference type="NCBI Taxonomy" id="9305"/>
    <lineage>
        <taxon>Eukaryota</taxon>
        <taxon>Metazoa</taxon>
        <taxon>Chordata</taxon>
        <taxon>Craniata</taxon>
        <taxon>Vertebrata</taxon>
        <taxon>Euteleostomi</taxon>
        <taxon>Mammalia</taxon>
        <taxon>Metatheria</taxon>
        <taxon>Dasyuromorphia</taxon>
        <taxon>Dasyuridae</taxon>
        <taxon>Sarcophilus</taxon>
    </lineage>
</organism>
<dbReference type="InterPro" id="IPR019166">
    <property type="entry name" value="MIC26/MIC27"/>
</dbReference>
<feature type="compositionally biased region" description="Basic and acidic residues" evidence="8">
    <location>
        <begin position="1"/>
        <end position="10"/>
    </location>
</feature>
<evidence type="ECO:0000256" key="3">
    <source>
        <dbReference type="ARBA" id="ARBA00022692"/>
    </source>
</evidence>
<comment type="subunit">
    <text evidence="7">Component of the mitochondrial contact site and cristae organizing system (MICOS) complex.</text>
</comment>
<keyword evidence="10" id="KW-1185">Reference proteome</keyword>
<evidence type="ECO:0000256" key="1">
    <source>
        <dbReference type="ARBA" id="ARBA00004325"/>
    </source>
</evidence>
<sequence>MGEAGKEWRGTRNTRASSSGTDSRTGTEQLKHAGSRQPSWGWEEGKGRAEVGRLGGKGTRGRGLAQRVARVSLSAPRTGSRGQRGGSHPDMAAAGMKKLTALTTFAALSVRAVAEEEAPQKTMKPTQLPIYNVPSLHSKYIEEQPGHLQTRITSIRTTACHYFGWCKDVYVWMKNGIMDTVQFGKDAYVYLKNPPQDFLPKIGVITASGLVGFISAKKGSKFKKIAYPLGLTALGASVCYPAQAVVITKVTGKKVYAASQGVYEVLASLWRENYTQKETEFKEEVKENYLFAEQLRRDIKLDTPATMAVAESKMSTSKLAPSSAGAVTATKFKADPKLMDHGQSNPEDVDMYSTRS</sequence>
<keyword evidence="7" id="KW-0999">Mitochondrion inner membrane</keyword>
<dbReference type="Proteomes" id="UP000007648">
    <property type="component" value="Unassembled WGS sequence"/>
</dbReference>
<keyword evidence="5 7" id="KW-0496">Mitochondrion</keyword>
<proteinExistence type="inferred from homology"/>
<comment type="subcellular location">
    <subcellularLocation>
        <location evidence="7">Mitochondrion inner membrane</location>
    </subcellularLocation>
    <subcellularLocation>
        <location evidence="1">Mitochondrion membrane</location>
    </subcellularLocation>
</comment>